<feature type="domain" description="CusB-like beta-barrel" evidence="5">
    <location>
        <begin position="208"/>
        <end position="281"/>
    </location>
</feature>
<feature type="coiled-coil region" evidence="2">
    <location>
        <begin position="101"/>
        <end position="133"/>
    </location>
</feature>
<evidence type="ECO:0000313" key="6">
    <source>
        <dbReference type="EMBL" id="PPB80790.1"/>
    </source>
</evidence>
<feature type="region of interest" description="Disordered" evidence="3">
    <location>
        <begin position="1"/>
        <end position="43"/>
    </location>
</feature>
<evidence type="ECO:0000256" key="1">
    <source>
        <dbReference type="ARBA" id="ARBA00009477"/>
    </source>
</evidence>
<evidence type="ECO:0000256" key="2">
    <source>
        <dbReference type="SAM" id="Coils"/>
    </source>
</evidence>
<gene>
    <name evidence="6" type="ORF">LV82_01522</name>
</gene>
<dbReference type="Pfam" id="PF25954">
    <property type="entry name" value="Beta-barrel_RND_2"/>
    <property type="match status" value="1"/>
</dbReference>
<comment type="caution">
    <text evidence="6">The sequence shown here is derived from an EMBL/GenBank/DDBJ whole genome shotgun (WGS) entry which is preliminary data.</text>
</comment>
<keyword evidence="2" id="KW-0175">Coiled coil</keyword>
<feature type="domain" description="Multidrug resistance protein MdtA-like barrel-sandwich hybrid" evidence="4">
    <location>
        <begin position="72"/>
        <end position="195"/>
    </location>
</feature>
<dbReference type="SUPFAM" id="SSF111369">
    <property type="entry name" value="HlyD-like secretion proteins"/>
    <property type="match status" value="1"/>
</dbReference>
<dbReference type="EMBL" id="PRDS01000004">
    <property type="protein sequence ID" value="PPB80790.1"/>
    <property type="molecule type" value="Genomic_DNA"/>
</dbReference>
<dbReference type="AlphaFoldDB" id="A0A2S5JH83"/>
<reference evidence="6 7" key="1">
    <citation type="submission" date="2018-01" db="EMBL/GenBank/DDBJ databases">
        <title>Genomic Encyclopedia of Archaeal and Bacterial Type Strains, Phase II (KMG-II): from individual species to whole genera.</title>
        <authorList>
            <person name="Goeker M."/>
        </authorList>
    </citation>
    <scope>NUCLEOTIDE SEQUENCE [LARGE SCALE GENOMIC DNA]</scope>
    <source>
        <strain evidence="6 7">DSM 12048</strain>
    </source>
</reference>
<evidence type="ECO:0000259" key="4">
    <source>
        <dbReference type="Pfam" id="PF25917"/>
    </source>
</evidence>
<dbReference type="Gene3D" id="2.40.50.100">
    <property type="match status" value="1"/>
</dbReference>
<accession>A0A2S5JH83</accession>
<evidence type="ECO:0000256" key="3">
    <source>
        <dbReference type="SAM" id="MobiDB-lite"/>
    </source>
</evidence>
<dbReference type="Gene3D" id="2.40.30.170">
    <property type="match status" value="1"/>
</dbReference>
<evidence type="ECO:0000259" key="5">
    <source>
        <dbReference type="Pfam" id="PF25954"/>
    </source>
</evidence>
<protein>
    <submittedName>
        <fullName evidence="6">RND family efflux transporter MFP subunit</fullName>
    </submittedName>
</protein>
<dbReference type="FunFam" id="2.40.30.170:FF:000010">
    <property type="entry name" value="Efflux RND transporter periplasmic adaptor subunit"/>
    <property type="match status" value="1"/>
</dbReference>
<comment type="similarity">
    <text evidence="1">Belongs to the membrane fusion protein (MFP) (TC 8.A.1) family.</text>
</comment>
<name>A0A2S5JH83_9RHOB</name>
<dbReference type="InterPro" id="IPR006143">
    <property type="entry name" value="RND_pump_MFP"/>
</dbReference>
<dbReference type="GO" id="GO:0015562">
    <property type="term" value="F:efflux transmembrane transporter activity"/>
    <property type="evidence" value="ECO:0007669"/>
    <property type="project" value="TreeGrafter"/>
</dbReference>
<keyword evidence="7" id="KW-1185">Reference proteome</keyword>
<dbReference type="Pfam" id="PF25917">
    <property type="entry name" value="BSH_RND"/>
    <property type="match status" value="1"/>
</dbReference>
<organism evidence="6 7">
    <name type="scientific">Albidovulum inexpectatum</name>
    <dbReference type="NCBI Taxonomy" id="196587"/>
    <lineage>
        <taxon>Bacteria</taxon>
        <taxon>Pseudomonadati</taxon>
        <taxon>Pseudomonadota</taxon>
        <taxon>Alphaproteobacteria</taxon>
        <taxon>Rhodobacterales</taxon>
        <taxon>Paracoccaceae</taxon>
        <taxon>Albidovulum</taxon>
    </lineage>
</organism>
<proteinExistence type="inferred from homology"/>
<evidence type="ECO:0000313" key="7">
    <source>
        <dbReference type="Proteomes" id="UP000239736"/>
    </source>
</evidence>
<dbReference type="InterPro" id="IPR058625">
    <property type="entry name" value="MdtA-like_BSH"/>
</dbReference>
<sequence>MTFGMPGPVAQLWQGKTPESSEADAGTAQQARGGPPGGGMRRGQATTVVISPLEETSYSLVLRTVGTARSLRKADVTARETGEVVESALKANAHVEKGDVLLRLDDRSQRLSLQVAEAERDQARDTYERYKSLRANGNLTVTDVTLSEAEVALRLAEANVGMARLALEERRVIAPISGRMGLSDVQVGDVVNVGDVIVTIDDSSTLVVEFEIPERSMGLLEIGKTVLLGTPTHAGRVFQGRVTAFDSRLDPVTRSVTVQAEVDNTEGLLWSGMTFTVRMIEETDPLPTVPATAVTWDRSGAGIWVVEDGRAARVPVTIRYRDGERVWLDTTVPVGASVVIEGAAKLREGSMVQDVEALRSAKESNT</sequence>
<dbReference type="GO" id="GO:1990281">
    <property type="term" value="C:efflux pump complex"/>
    <property type="evidence" value="ECO:0007669"/>
    <property type="project" value="TreeGrafter"/>
</dbReference>
<dbReference type="InterPro" id="IPR058792">
    <property type="entry name" value="Beta-barrel_RND_2"/>
</dbReference>
<dbReference type="PANTHER" id="PTHR30469">
    <property type="entry name" value="MULTIDRUG RESISTANCE PROTEIN MDTA"/>
    <property type="match status" value="1"/>
</dbReference>
<dbReference type="NCBIfam" id="TIGR01730">
    <property type="entry name" value="RND_mfp"/>
    <property type="match status" value="1"/>
</dbReference>
<dbReference type="PANTHER" id="PTHR30469:SF11">
    <property type="entry name" value="BLL4320 PROTEIN"/>
    <property type="match status" value="1"/>
</dbReference>
<dbReference type="Proteomes" id="UP000239736">
    <property type="component" value="Unassembled WGS sequence"/>
</dbReference>
<dbReference type="Gene3D" id="2.40.420.20">
    <property type="match status" value="1"/>
</dbReference>
<dbReference type="Gene3D" id="1.10.287.470">
    <property type="entry name" value="Helix hairpin bin"/>
    <property type="match status" value="1"/>
</dbReference>